<evidence type="ECO:0008006" key="3">
    <source>
        <dbReference type="Google" id="ProtNLM"/>
    </source>
</evidence>
<dbReference type="EMBL" id="CP104013">
    <property type="protein sequence ID" value="UYP48313.1"/>
    <property type="molecule type" value="Genomic_DNA"/>
</dbReference>
<protein>
    <recommendedName>
        <fullName evidence="3">FUZ/MON1/HPS1 first Longin domain-containing protein</fullName>
    </recommendedName>
</protein>
<organism evidence="1 2">
    <name type="scientific">Candidatus Lokiarchaeum ossiferum</name>
    <dbReference type="NCBI Taxonomy" id="2951803"/>
    <lineage>
        <taxon>Archaea</taxon>
        <taxon>Promethearchaeati</taxon>
        <taxon>Promethearchaeota</taxon>
        <taxon>Promethearchaeia</taxon>
        <taxon>Promethearchaeales</taxon>
        <taxon>Promethearchaeaceae</taxon>
        <taxon>Candidatus Lokiarchaeum</taxon>
    </lineage>
</organism>
<accession>A0ABY6HXQ6</accession>
<gene>
    <name evidence="1" type="ORF">NEF87_004598</name>
</gene>
<name>A0ABY6HXQ6_9ARCH</name>
<evidence type="ECO:0000313" key="1">
    <source>
        <dbReference type="EMBL" id="UYP48313.1"/>
    </source>
</evidence>
<evidence type="ECO:0000313" key="2">
    <source>
        <dbReference type="Proteomes" id="UP001208689"/>
    </source>
</evidence>
<dbReference type="Proteomes" id="UP001208689">
    <property type="component" value="Chromosome"/>
</dbReference>
<proteinExistence type="predicted"/>
<keyword evidence="2" id="KW-1185">Reference proteome</keyword>
<sequence length="186" mass="21765">MRSTKTIPFHAIFLIDSRSGCDLISQNYSQNIFDVDIISGMLKALEMFVSHLAYSQNYEQLQEINFQGLRIVYERLGPVSSSVLCVGISKKEENLELEHLILKNILVEFYSAYHPFLTEFHGDVVPFRSFKKRLLQYRFEWNNLLTHSSPSIENMIEQMSMEMYRTPQVVRSPSFPKFHGFQKIVD</sequence>
<reference evidence="1" key="1">
    <citation type="submission" date="2022-09" db="EMBL/GenBank/DDBJ databases">
        <title>Actin cytoskeleton and complex cell architecture in an #Asgard archaeon.</title>
        <authorList>
            <person name="Ponce Toledo R.I."/>
            <person name="Schleper C."/>
            <person name="Rodrigues Oliveira T."/>
            <person name="Wollweber F."/>
            <person name="Xu J."/>
            <person name="Rittmann S."/>
            <person name="Klingl A."/>
            <person name="Pilhofer M."/>
        </authorList>
    </citation>
    <scope>NUCLEOTIDE SEQUENCE</scope>
    <source>
        <strain evidence="1">B-35</strain>
    </source>
</reference>